<keyword evidence="2" id="KW-0378">Hydrolase</keyword>
<dbReference type="SUPFAM" id="SSF109604">
    <property type="entry name" value="HD-domain/PDEase-like"/>
    <property type="match status" value="1"/>
</dbReference>
<protein>
    <submittedName>
        <fullName evidence="2">Helicase</fullName>
    </submittedName>
</protein>
<evidence type="ECO:0000313" key="2">
    <source>
        <dbReference type="EMBL" id="DAD71502.1"/>
    </source>
</evidence>
<reference evidence="2" key="1">
    <citation type="journal article" date="2021" name="Proc. Natl. Acad. Sci. U.S.A.">
        <title>A Catalog of Tens of Thousands of Viruses from Human Metagenomes Reveals Hidden Associations with Chronic Diseases.</title>
        <authorList>
            <person name="Tisza M.J."/>
            <person name="Buck C.B."/>
        </authorList>
    </citation>
    <scope>NUCLEOTIDE SEQUENCE</scope>
    <source>
        <strain evidence="2">Ctsf32</strain>
    </source>
</reference>
<proteinExistence type="predicted"/>
<dbReference type="Pfam" id="PF01966">
    <property type="entry name" value="HD"/>
    <property type="match status" value="1"/>
</dbReference>
<keyword evidence="2" id="KW-0547">Nucleotide-binding</keyword>
<feature type="domain" description="HD" evidence="1">
    <location>
        <begin position="59"/>
        <end position="113"/>
    </location>
</feature>
<evidence type="ECO:0000259" key="1">
    <source>
        <dbReference type="Pfam" id="PF01966"/>
    </source>
</evidence>
<dbReference type="EMBL" id="BK015882">
    <property type="protein sequence ID" value="DAD71502.1"/>
    <property type="molecule type" value="Genomic_DNA"/>
</dbReference>
<name>A0A8S5LNI8_9CAUD</name>
<sequence length="237" mass="27469">MITEMQIQENKDTFINLVSSIERYGANIDGLINWLTNSDFFVAPASHKYHGSYKGGLCQHSLNVYNNLKRLVEDFGMESIIDEDTCKIVALLHDLSKVNFYKVDYRNKKVYSEKGSKKDELGRFDWVSEKCYGYLEDNERFLYGNHETTSEYYIRSFIPLNHFESVAIIHHHGNMSWDSMQDNIGSIWNAYPLATLLYIADVEAAFINENTNGNIFFRQEKHEQADTETTGEVEPTE</sequence>
<organism evidence="2">
    <name type="scientific">Siphoviridae sp. ctsf32</name>
    <dbReference type="NCBI Taxonomy" id="2827594"/>
    <lineage>
        <taxon>Viruses</taxon>
        <taxon>Duplodnaviria</taxon>
        <taxon>Heunggongvirae</taxon>
        <taxon>Uroviricota</taxon>
        <taxon>Caudoviricetes</taxon>
    </lineage>
</organism>
<keyword evidence="2" id="KW-0347">Helicase</keyword>
<dbReference type="Gene3D" id="1.10.3210.10">
    <property type="entry name" value="Hypothetical protein af1432"/>
    <property type="match status" value="1"/>
</dbReference>
<keyword evidence="2" id="KW-0067">ATP-binding</keyword>
<accession>A0A8S5LNI8</accession>
<dbReference type="GO" id="GO:0004386">
    <property type="term" value="F:helicase activity"/>
    <property type="evidence" value="ECO:0007669"/>
    <property type="project" value="UniProtKB-KW"/>
</dbReference>
<dbReference type="InterPro" id="IPR006674">
    <property type="entry name" value="HD_domain"/>
</dbReference>